<name>A0A1F6F115_9BACT</name>
<feature type="compositionally biased region" description="Polar residues" evidence="4">
    <location>
        <begin position="234"/>
        <end position="245"/>
    </location>
</feature>
<dbReference type="EC" id="1.8.4.12" evidence="1"/>
<feature type="domain" description="MsrB" evidence="6">
    <location>
        <begin position="3"/>
        <end position="123"/>
    </location>
</feature>
<dbReference type="PROSITE" id="PS51790">
    <property type="entry name" value="MSRB"/>
    <property type="match status" value="1"/>
</dbReference>
<dbReference type="GO" id="GO:0005737">
    <property type="term" value="C:cytoplasm"/>
    <property type="evidence" value="ECO:0007669"/>
    <property type="project" value="TreeGrafter"/>
</dbReference>
<feature type="region of interest" description="Disordered" evidence="4">
    <location>
        <begin position="206"/>
        <end position="251"/>
    </location>
</feature>
<comment type="caution">
    <text evidence="7">The sequence shown here is derived from an EMBL/GenBank/DDBJ whole genome shotgun (WGS) entry which is preliminary data.</text>
</comment>
<dbReference type="InterPro" id="IPR011057">
    <property type="entry name" value="Mss4-like_sf"/>
</dbReference>
<feature type="region of interest" description="Disordered" evidence="4">
    <location>
        <begin position="118"/>
        <end position="145"/>
    </location>
</feature>
<dbReference type="InterPro" id="IPR028427">
    <property type="entry name" value="Met_Sox_Rdtase_MsrB"/>
</dbReference>
<dbReference type="PANTHER" id="PTHR10173">
    <property type="entry name" value="METHIONINE SULFOXIDE REDUCTASE"/>
    <property type="match status" value="1"/>
</dbReference>
<dbReference type="GO" id="GO:0006979">
    <property type="term" value="P:response to oxidative stress"/>
    <property type="evidence" value="ECO:0007669"/>
    <property type="project" value="InterPro"/>
</dbReference>
<dbReference type="PANTHER" id="PTHR10173:SF52">
    <property type="entry name" value="METHIONINE-R-SULFOXIDE REDUCTASE B1"/>
    <property type="match status" value="1"/>
</dbReference>
<sequence length="251" mass="26704">MQENDFRSKLSPERYRIMREKGTEVAYTGKYWDSNEGGTYRCAACGNPLFSSSQKVDSKDGWPAFALGGKNKNIIREFDATGREEISCKKCRSHLGYMVEDGRRMRINSIALDFSEDPELDLELPDKEEEEEREKSDERAKEMSQAASGVSLGSVGIFIAGAAVGGIVGGAAGFLMCQSASDIPSATISPAANSEVEIVEIIAPTPTPIQSSKPRTDAPPVKASGVATVPLSGSMPSVATSSSVIPGSGAR</sequence>
<dbReference type="STRING" id="1798512.A3A39_00825"/>
<organism evidence="7 8">
    <name type="scientific">Candidatus Kaiserbacteria bacterium RIFCSPLOWO2_01_FULL_54_13</name>
    <dbReference type="NCBI Taxonomy" id="1798512"/>
    <lineage>
        <taxon>Bacteria</taxon>
        <taxon>Candidatus Kaiseribacteriota</taxon>
    </lineage>
</organism>
<dbReference type="Pfam" id="PF01641">
    <property type="entry name" value="SelR"/>
    <property type="match status" value="1"/>
</dbReference>
<keyword evidence="5" id="KW-1133">Transmembrane helix</keyword>
<dbReference type="SUPFAM" id="SSF51316">
    <property type="entry name" value="Mss4-like"/>
    <property type="match status" value="1"/>
</dbReference>
<dbReference type="InterPro" id="IPR002579">
    <property type="entry name" value="Met_Sox_Rdtase_MsrB_dom"/>
</dbReference>
<protein>
    <recommendedName>
        <fullName evidence="1">peptide-methionine (R)-S-oxide reductase</fullName>
        <ecNumber evidence="1">1.8.4.12</ecNumber>
    </recommendedName>
</protein>
<evidence type="ECO:0000256" key="4">
    <source>
        <dbReference type="SAM" id="MobiDB-lite"/>
    </source>
</evidence>
<proteinExistence type="predicted"/>
<accession>A0A1F6F115</accession>
<keyword evidence="5" id="KW-0472">Membrane</keyword>
<evidence type="ECO:0000259" key="6">
    <source>
        <dbReference type="PROSITE" id="PS51790"/>
    </source>
</evidence>
<keyword evidence="2" id="KW-0560">Oxidoreductase</keyword>
<feature type="compositionally biased region" description="Basic and acidic residues" evidence="4">
    <location>
        <begin position="133"/>
        <end position="142"/>
    </location>
</feature>
<dbReference type="EMBL" id="MFLZ01000024">
    <property type="protein sequence ID" value="OGG79538.1"/>
    <property type="molecule type" value="Genomic_DNA"/>
</dbReference>
<evidence type="ECO:0000256" key="2">
    <source>
        <dbReference type="ARBA" id="ARBA00023002"/>
    </source>
</evidence>
<evidence type="ECO:0000313" key="7">
    <source>
        <dbReference type="EMBL" id="OGG79538.1"/>
    </source>
</evidence>
<evidence type="ECO:0000256" key="5">
    <source>
        <dbReference type="SAM" id="Phobius"/>
    </source>
</evidence>
<dbReference type="AlphaFoldDB" id="A0A1F6F115"/>
<feature type="compositionally biased region" description="Acidic residues" evidence="4">
    <location>
        <begin position="118"/>
        <end position="132"/>
    </location>
</feature>
<dbReference type="Gene3D" id="2.170.150.20">
    <property type="entry name" value="Peptide methionine sulfoxide reductase"/>
    <property type="match status" value="1"/>
</dbReference>
<dbReference type="GO" id="GO:0033743">
    <property type="term" value="F:peptide-methionine (R)-S-oxide reductase activity"/>
    <property type="evidence" value="ECO:0007669"/>
    <property type="project" value="UniProtKB-EC"/>
</dbReference>
<feature type="transmembrane region" description="Helical" evidence="5">
    <location>
        <begin position="149"/>
        <end position="176"/>
    </location>
</feature>
<keyword evidence="5" id="KW-0812">Transmembrane</keyword>
<gene>
    <name evidence="7" type="ORF">A3A39_00825</name>
</gene>
<comment type="catalytic activity">
    <reaction evidence="3">
        <text>L-methionyl-[protein] + [thioredoxin]-disulfide + H2O = L-methionyl-(R)-S-oxide-[protein] + [thioredoxin]-dithiol</text>
        <dbReference type="Rhea" id="RHEA:24164"/>
        <dbReference type="Rhea" id="RHEA-COMP:10698"/>
        <dbReference type="Rhea" id="RHEA-COMP:10700"/>
        <dbReference type="Rhea" id="RHEA-COMP:12313"/>
        <dbReference type="Rhea" id="RHEA-COMP:12314"/>
        <dbReference type="ChEBI" id="CHEBI:15377"/>
        <dbReference type="ChEBI" id="CHEBI:16044"/>
        <dbReference type="ChEBI" id="CHEBI:29950"/>
        <dbReference type="ChEBI" id="CHEBI:45764"/>
        <dbReference type="ChEBI" id="CHEBI:50058"/>
        <dbReference type="EC" id="1.8.4.12"/>
    </reaction>
</comment>
<reference evidence="7 8" key="1">
    <citation type="journal article" date="2016" name="Nat. Commun.">
        <title>Thousands of microbial genomes shed light on interconnected biogeochemical processes in an aquifer system.</title>
        <authorList>
            <person name="Anantharaman K."/>
            <person name="Brown C.T."/>
            <person name="Hug L.A."/>
            <person name="Sharon I."/>
            <person name="Castelle C.J."/>
            <person name="Probst A.J."/>
            <person name="Thomas B.C."/>
            <person name="Singh A."/>
            <person name="Wilkins M.J."/>
            <person name="Karaoz U."/>
            <person name="Brodie E.L."/>
            <person name="Williams K.H."/>
            <person name="Hubbard S.S."/>
            <person name="Banfield J.F."/>
        </authorList>
    </citation>
    <scope>NUCLEOTIDE SEQUENCE [LARGE SCALE GENOMIC DNA]</scope>
</reference>
<evidence type="ECO:0000256" key="3">
    <source>
        <dbReference type="ARBA" id="ARBA00048488"/>
    </source>
</evidence>
<dbReference type="Proteomes" id="UP000177372">
    <property type="component" value="Unassembled WGS sequence"/>
</dbReference>
<evidence type="ECO:0000313" key="8">
    <source>
        <dbReference type="Proteomes" id="UP000177372"/>
    </source>
</evidence>
<evidence type="ECO:0000256" key="1">
    <source>
        <dbReference type="ARBA" id="ARBA00012499"/>
    </source>
</evidence>
<dbReference type="GO" id="GO:0030091">
    <property type="term" value="P:protein repair"/>
    <property type="evidence" value="ECO:0007669"/>
    <property type="project" value="InterPro"/>
</dbReference>